<name>A0A094SM27_9ZZZZ</name>
<dbReference type="PROSITE" id="PS00501">
    <property type="entry name" value="SPASE_I_1"/>
    <property type="match status" value="1"/>
</dbReference>
<sequence>MGKFGSSGWRTVAVAGNSMAPTLVEGDWLVVSWATEPAVPQLKPLKVYVIERSDRPGIFVIKRLIEIGSGENEGKVWVEGDNEASTDSREWGWIPATELRAHVLFRFKRAKSRRGRK</sequence>
<dbReference type="SUPFAM" id="SSF51306">
    <property type="entry name" value="LexA/Signal peptidase"/>
    <property type="match status" value="1"/>
</dbReference>
<dbReference type="CDD" id="cd06462">
    <property type="entry name" value="Peptidase_S24_S26"/>
    <property type="match status" value="1"/>
</dbReference>
<evidence type="ECO:0000256" key="1">
    <source>
        <dbReference type="ARBA" id="ARBA00022670"/>
    </source>
</evidence>
<evidence type="ECO:0000313" key="3">
    <source>
        <dbReference type="EMBL" id="KGA19618.1"/>
    </source>
</evidence>
<organism evidence="3">
    <name type="scientific">freshwater metagenome</name>
    <dbReference type="NCBI Taxonomy" id="449393"/>
    <lineage>
        <taxon>unclassified sequences</taxon>
        <taxon>metagenomes</taxon>
        <taxon>ecological metagenomes</taxon>
    </lineage>
</organism>
<dbReference type="GO" id="GO:0004252">
    <property type="term" value="F:serine-type endopeptidase activity"/>
    <property type="evidence" value="ECO:0007669"/>
    <property type="project" value="InterPro"/>
</dbReference>
<keyword evidence="1" id="KW-0645">Protease</keyword>
<dbReference type="GO" id="GO:0006508">
    <property type="term" value="P:proteolysis"/>
    <property type="evidence" value="ECO:0007669"/>
    <property type="project" value="UniProtKB-KW"/>
</dbReference>
<dbReference type="Gene3D" id="2.10.109.10">
    <property type="entry name" value="Umud Fragment, subunit A"/>
    <property type="match status" value="1"/>
</dbReference>
<comment type="caution">
    <text evidence="3">The sequence shown here is derived from an EMBL/GenBank/DDBJ whole genome shotgun (WGS) entry which is preliminary data.</text>
</comment>
<proteinExistence type="predicted"/>
<accession>A0A094SM27</accession>
<dbReference type="GO" id="GO:0016020">
    <property type="term" value="C:membrane"/>
    <property type="evidence" value="ECO:0007669"/>
    <property type="project" value="InterPro"/>
</dbReference>
<dbReference type="AlphaFoldDB" id="A0A094SM27"/>
<dbReference type="EMBL" id="JNSK01000010">
    <property type="protein sequence ID" value="KGA19618.1"/>
    <property type="molecule type" value="Genomic_DNA"/>
</dbReference>
<keyword evidence="2" id="KW-0378">Hydrolase</keyword>
<protein>
    <submittedName>
        <fullName evidence="3">Uncharacterized protein</fullName>
    </submittedName>
</protein>
<gene>
    <name evidence="3" type="ORF">GM50_4755</name>
</gene>
<dbReference type="InterPro" id="IPR036286">
    <property type="entry name" value="LexA/Signal_pep-like_sf"/>
</dbReference>
<reference evidence="3" key="1">
    <citation type="submission" date="2014-05" db="EMBL/GenBank/DDBJ databases">
        <title>Key roles for freshwater Actinobacteria revealed by deep metagenomic sequencing.</title>
        <authorList>
            <person name="Ghai R."/>
            <person name="Mizuno C.M."/>
            <person name="Picazo A."/>
            <person name="Camacho A."/>
            <person name="Rodriguez-Valera F."/>
        </authorList>
    </citation>
    <scope>NUCLEOTIDE SEQUENCE</scope>
</reference>
<dbReference type="InterPro" id="IPR019756">
    <property type="entry name" value="Pept_S26A_signal_pept_1_Ser-AS"/>
</dbReference>
<evidence type="ECO:0000256" key="2">
    <source>
        <dbReference type="ARBA" id="ARBA00022801"/>
    </source>
</evidence>